<dbReference type="Pfam" id="PF20803">
    <property type="entry name" value="PaaX_M"/>
    <property type="match status" value="1"/>
</dbReference>
<dbReference type="Proteomes" id="UP000177707">
    <property type="component" value="Unassembled WGS sequence"/>
</dbReference>
<feature type="domain" description="Transcriptional repressor PaaX-like central Cas2-like" evidence="1">
    <location>
        <begin position="107"/>
        <end position="180"/>
    </location>
</feature>
<dbReference type="AlphaFoldDB" id="A0A1G2TYU2"/>
<reference evidence="2 3" key="1">
    <citation type="journal article" date="2016" name="Nat. Commun.">
        <title>Thousands of microbial genomes shed light on interconnected biogeochemical processes in an aquifer system.</title>
        <authorList>
            <person name="Anantharaman K."/>
            <person name="Brown C.T."/>
            <person name="Hug L.A."/>
            <person name="Sharon I."/>
            <person name="Castelle C.J."/>
            <person name="Probst A.J."/>
            <person name="Thomas B.C."/>
            <person name="Singh A."/>
            <person name="Wilkins M.J."/>
            <person name="Karaoz U."/>
            <person name="Brodie E.L."/>
            <person name="Williams K.H."/>
            <person name="Hubbard S.S."/>
            <person name="Banfield J.F."/>
        </authorList>
    </citation>
    <scope>NUCLEOTIDE SEQUENCE [LARGE SCALE GENOMIC DNA]</scope>
</reference>
<comment type="caution">
    <text evidence="2">The sequence shown here is derived from an EMBL/GenBank/DDBJ whole genome shotgun (WGS) entry which is preliminary data.</text>
</comment>
<evidence type="ECO:0000313" key="3">
    <source>
        <dbReference type="Proteomes" id="UP000177707"/>
    </source>
</evidence>
<evidence type="ECO:0000259" key="1">
    <source>
        <dbReference type="Pfam" id="PF20803"/>
    </source>
</evidence>
<dbReference type="STRING" id="1802758.A3A96_01175"/>
<dbReference type="EMBL" id="MHWB01000004">
    <property type="protein sequence ID" value="OHB02468.1"/>
    <property type="molecule type" value="Genomic_DNA"/>
</dbReference>
<sequence length="192" mass="22614">MSLEKEAKIQRRRYLFHQAILTTLKVSGFITLAVCAPNALGILKTCGWIGTKKNPIYNLMGTVQKLEDKGFIEIKKNRDGEHLKITNKGKLFLWKLESKHLVIKKPKKWDKRWRLIVFDIKEQDRFQRDATRVMLQNIGCVRLQNSVWAFPYDCEEVVTLLKAHYEIGEEVLYIIAEKIENDSWLKKHFKLI</sequence>
<organism evidence="2 3">
    <name type="scientific">Candidatus Zambryskibacteria bacterium RIFCSPLOWO2_01_FULL_39_39</name>
    <dbReference type="NCBI Taxonomy" id="1802758"/>
    <lineage>
        <taxon>Bacteria</taxon>
        <taxon>Candidatus Zambryskiibacteriota</taxon>
    </lineage>
</organism>
<protein>
    <recommendedName>
        <fullName evidence="1">Transcriptional repressor PaaX-like central Cas2-like domain-containing protein</fullName>
    </recommendedName>
</protein>
<name>A0A1G2TYU2_9BACT</name>
<evidence type="ECO:0000313" key="2">
    <source>
        <dbReference type="EMBL" id="OHB02468.1"/>
    </source>
</evidence>
<accession>A0A1G2TYU2</accession>
<proteinExistence type="predicted"/>
<gene>
    <name evidence="2" type="ORF">A3A96_01175</name>
</gene>
<dbReference type="Gene3D" id="3.30.70.2650">
    <property type="match status" value="1"/>
</dbReference>
<dbReference type="InterPro" id="IPR048846">
    <property type="entry name" value="PaaX-like_central"/>
</dbReference>